<feature type="region of interest" description="Disordered" evidence="9">
    <location>
        <begin position="411"/>
        <end position="465"/>
    </location>
</feature>
<feature type="region of interest" description="Disordered" evidence="9">
    <location>
        <begin position="562"/>
        <end position="660"/>
    </location>
</feature>
<evidence type="ECO:0000256" key="6">
    <source>
        <dbReference type="ARBA" id="ARBA00022989"/>
    </source>
</evidence>
<keyword evidence="5 10" id="KW-0812">Transmembrane</keyword>
<dbReference type="GeneID" id="113848008"/>
<dbReference type="Pfam" id="PF01988">
    <property type="entry name" value="VIT1"/>
    <property type="match status" value="1"/>
</dbReference>
<feature type="transmembrane region" description="Helical" evidence="10">
    <location>
        <begin position="856"/>
        <end position="880"/>
    </location>
</feature>
<name>A0A8B8JPF0_ABRPR</name>
<feature type="transmembrane region" description="Helical" evidence="10">
    <location>
        <begin position="925"/>
        <end position="943"/>
    </location>
</feature>
<evidence type="ECO:0000313" key="12">
    <source>
        <dbReference type="RefSeq" id="XP_027333159.1"/>
    </source>
</evidence>
<comment type="catalytic activity">
    <reaction evidence="8">
        <text>Fe(2+)(in) = Fe(2+)(out)</text>
        <dbReference type="Rhea" id="RHEA:28486"/>
        <dbReference type="ChEBI" id="CHEBI:29033"/>
    </reaction>
    <physiologicalReaction direction="left-to-right" evidence="8">
        <dbReference type="Rhea" id="RHEA:28487"/>
    </physiologicalReaction>
</comment>
<reference evidence="12" key="2">
    <citation type="submission" date="2025-08" db="UniProtKB">
        <authorList>
            <consortium name="RefSeq"/>
        </authorList>
    </citation>
    <scope>IDENTIFICATION</scope>
    <source>
        <tissue evidence="12">Young leaves</tissue>
    </source>
</reference>
<comment type="similarity">
    <text evidence="2">Belongs to the CCC1 family.</text>
</comment>
<dbReference type="OrthoDB" id="1924921at2759"/>
<gene>
    <name evidence="12" type="primary">LOC113848008</name>
</gene>
<dbReference type="KEGG" id="aprc:113848008"/>
<evidence type="ECO:0000256" key="4">
    <source>
        <dbReference type="ARBA" id="ARBA00022554"/>
    </source>
</evidence>
<keyword evidence="11" id="KW-1185">Reference proteome</keyword>
<comment type="subcellular location">
    <subcellularLocation>
        <location evidence="1">Vacuole membrane</location>
        <topology evidence="1">Multi-pass membrane protein</topology>
    </subcellularLocation>
</comment>
<keyword evidence="3" id="KW-0813">Transport</keyword>
<reference evidence="11" key="1">
    <citation type="journal article" date="2019" name="Toxins">
        <title>Detection of Abrin-Like and Prepropulchellin-Like Toxin Genes and Transcripts Using Whole Genome Sequencing and Full-Length Transcript Sequencing of Abrus precatorius.</title>
        <authorList>
            <person name="Hovde B.T."/>
            <person name="Daligault H.E."/>
            <person name="Hanschen E.R."/>
            <person name="Kunde Y.A."/>
            <person name="Johnson M.B."/>
            <person name="Starkenburg S.R."/>
            <person name="Johnson S.L."/>
        </authorList>
    </citation>
    <scope>NUCLEOTIDE SEQUENCE [LARGE SCALE GENOMIC DNA]</scope>
</reference>
<dbReference type="RefSeq" id="XP_027333159.1">
    <property type="nucleotide sequence ID" value="XM_027477358.1"/>
</dbReference>
<keyword evidence="7 10" id="KW-0472">Membrane</keyword>
<keyword evidence="4" id="KW-0926">Vacuole</keyword>
<dbReference type="Proteomes" id="UP000694853">
    <property type="component" value="Unplaced"/>
</dbReference>
<evidence type="ECO:0000256" key="2">
    <source>
        <dbReference type="ARBA" id="ARBA00007049"/>
    </source>
</evidence>
<dbReference type="PANTHER" id="PTHR38937:SF2">
    <property type="entry name" value="MEMBRANE PROTEIN OF ER BODY-LIKE PROTEIN ISOFORM X1"/>
    <property type="match status" value="1"/>
</dbReference>
<evidence type="ECO:0000256" key="1">
    <source>
        <dbReference type="ARBA" id="ARBA00004128"/>
    </source>
</evidence>
<feature type="region of interest" description="Disordered" evidence="9">
    <location>
        <begin position="48"/>
        <end position="109"/>
    </location>
</feature>
<keyword evidence="3" id="KW-0406">Ion transport</keyword>
<feature type="compositionally biased region" description="Basic and acidic residues" evidence="9">
    <location>
        <begin position="70"/>
        <end position="90"/>
    </location>
</feature>
<evidence type="ECO:0000256" key="3">
    <source>
        <dbReference type="ARBA" id="ARBA00022496"/>
    </source>
</evidence>
<evidence type="ECO:0000313" key="11">
    <source>
        <dbReference type="Proteomes" id="UP000694853"/>
    </source>
</evidence>
<evidence type="ECO:0000256" key="8">
    <source>
        <dbReference type="ARBA" id="ARBA00044464"/>
    </source>
</evidence>
<feature type="compositionally biased region" description="Low complexity" evidence="9">
    <location>
        <begin position="419"/>
        <end position="429"/>
    </location>
</feature>
<keyword evidence="6 10" id="KW-1133">Transmembrane helix</keyword>
<feature type="compositionally biased region" description="Basic and acidic residues" evidence="9">
    <location>
        <begin position="578"/>
        <end position="587"/>
    </location>
</feature>
<feature type="compositionally biased region" description="Basic and acidic residues" evidence="9">
    <location>
        <begin position="442"/>
        <end position="451"/>
    </location>
</feature>
<evidence type="ECO:0000256" key="10">
    <source>
        <dbReference type="SAM" id="Phobius"/>
    </source>
</evidence>
<feature type="compositionally biased region" description="Basic and acidic residues" evidence="9">
    <location>
        <begin position="1"/>
        <end position="10"/>
    </location>
</feature>
<evidence type="ECO:0000256" key="9">
    <source>
        <dbReference type="SAM" id="MobiDB-lite"/>
    </source>
</evidence>
<dbReference type="GO" id="GO:0005384">
    <property type="term" value="F:manganese ion transmembrane transporter activity"/>
    <property type="evidence" value="ECO:0007669"/>
    <property type="project" value="InterPro"/>
</dbReference>
<evidence type="ECO:0000256" key="7">
    <source>
        <dbReference type="ARBA" id="ARBA00023136"/>
    </source>
</evidence>
<sequence length="979" mass="106673">MEQVHHHWVLEDEEEEEQQQLQEDTALDPRKPLHVRNDIIIASDVASSAPFINIGDGDDSASMEEQPLLQKEEECHTHQDEQKKGATQKEEEVEETSDSNVIGNNNRSNDDIATVFVENEINEEATNNDAINVAAPQNENIVYFDKQQGIWKCHHCTWTKQFDSTWNVTLENLIGYSDLLMNVKTMIQHGPCFVCETKELSPLHKSSEVQATTVENFGDDISSISYPNLTEEIDQQLKGFDVEAVLAKQETHDLFCPNCKSCITKRVILMKRKRTIPNLDTKAKRDKSETELVGSSVHEANQGVPAVATSDVGRVEPPADNYEPEREPEVFRCLSCFSFFIPMRNGIKLFPSFGGTREPEISPNPSVIPASNIESPSTVAAFNANWLFTLFTSNKGEKTSGQGDASIVARSDPAEQLQSSSSTNVPTSSGIGDPESPFADTDTTKEAKPTPDTEPGQGGVSSLIPSKVKQEKFESLIENGKSSKALGNEPFVDQNGLQKVIRDFIDFPAREQILTENVRTDVEEKKHASVDMIKTDISKPGSVPLATVPATEIDFSSGKPAKDAIVKPYDEGPPILEKSQKDADKAPKIAQDSYSSLMEEARSPAPSSGTSAVSNDVASDKQSSEVDFSCGKPAKDAIVKPYDEGSPILEKSQKDVDKAPKIAHDSYSSLMEEARSPAPSSGTSVVSNDVACDKQSSEVNVTIPSDQEFRNVQEDIEEEINRVSEEKKVEAEAVRSSTSQTADNVPVEEAVVTKTQTQIDVEEQPRAEIGEPQGLEVVKSIVYGGLIESITSLGIVSSAAGSDAAPLSIIALGLANLISGLFVIGHNLIELKNDNSEGNSQQEDRYQQLLGRRSNFLLHAVVAVLSFVIFGSVPLVVYGLLISDQFYAEVKIAVVAVASVVCIIVLTVGKVYCTTTTHKSYIKTVLKYVGIALGASGITYIAGDLLKRLLDKFSGTESGFVLAMPLSGTRKMKPAWMSY</sequence>
<dbReference type="AlphaFoldDB" id="A0A8B8JPF0"/>
<feature type="transmembrane region" description="Helical" evidence="10">
    <location>
        <begin position="804"/>
        <end position="824"/>
    </location>
</feature>
<dbReference type="InterPro" id="IPR052843">
    <property type="entry name" value="ER_body_metal_sequester"/>
</dbReference>
<feature type="transmembrane region" description="Helical" evidence="10">
    <location>
        <begin position="892"/>
        <end position="913"/>
    </location>
</feature>
<feature type="compositionally biased region" description="Basic and acidic residues" evidence="9">
    <location>
        <begin position="651"/>
        <end position="660"/>
    </location>
</feature>
<evidence type="ECO:0000256" key="5">
    <source>
        <dbReference type="ARBA" id="ARBA00022692"/>
    </source>
</evidence>
<keyword evidence="3" id="KW-0410">Iron transport</keyword>
<feature type="compositionally biased region" description="Basic and acidic residues" evidence="9">
    <location>
        <begin position="633"/>
        <end position="643"/>
    </location>
</feature>
<dbReference type="GO" id="GO:0005774">
    <property type="term" value="C:vacuolar membrane"/>
    <property type="evidence" value="ECO:0007669"/>
    <property type="project" value="UniProtKB-SubCell"/>
</dbReference>
<accession>A0A8B8JPF0</accession>
<keyword evidence="3" id="KW-0408">Iron</keyword>
<dbReference type="GO" id="GO:0030026">
    <property type="term" value="P:intracellular manganese ion homeostasis"/>
    <property type="evidence" value="ECO:0007669"/>
    <property type="project" value="InterPro"/>
</dbReference>
<feature type="compositionally biased region" description="Polar residues" evidence="9">
    <location>
        <begin position="605"/>
        <end position="617"/>
    </location>
</feature>
<proteinExistence type="inferred from homology"/>
<feature type="region of interest" description="Disordered" evidence="9">
    <location>
        <begin position="1"/>
        <end position="31"/>
    </location>
</feature>
<feature type="compositionally biased region" description="Polar residues" evidence="9">
    <location>
        <begin position="98"/>
        <end position="107"/>
    </location>
</feature>
<dbReference type="PANTHER" id="PTHR38937">
    <property type="entry name" value="MEMBRANE PROTEIN OF ER BODY-LIKE PROTEIN"/>
    <property type="match status" value="1"/>
</dbReference>
<dbReference type="GO" id="GO:0006826">
    <property type="term" value="P:iron ion transport"/>
    <property type="evidence" value="ECO:0007669"/>
    <property type="project" value="UniProtKB-KW"/>
</dbReference>
<dbReference type="InterPro" id="IPR008217">
    <property type="entry name" value="Ccc1_fam"/>
</dbReference>
<organism evidence="11 12">
    <name type="scientific">Abrus precatorius</name>
    <name type="common">Indian licorice</name>
    <name type="synonym">Glycine abrus</name>
    <dbReference type="NCBI Taxonomy" id="3816"/>
    <lineage>
        <taxon>Eukaryota</taxon>
        <taxon>Viridiplantae</taxon>
        <taxon>Streptophyta</taxon>
        <taxon>Embryophyta</taxon>
        <taxon>Tracheophyta</taxon>
        <taxon>Spermatophyta</taxon>
        <taxon>Magnoliopsida</taxon>
        <taxon>eudicotyledons</taxon>
        <taxon>Gunneridae</taxon>
        <taxon>Pentapetalae</taxon>
        <taxon>rosids</taxon>
        <taxon>fabids</taxon>
        <taxon>Fabales</taxon>
        <taxon>Fabaceae</taxon>
        <taxon>Papilionoideae</taxon>
        <taxon>50 kb inversion clade</taxon>
        <taxon>NPAAA clade</taxon>
        <taxon>indigoferoid/millettioid clade</taxon>
        <taxon>Abreae</taxon>
        <taxon>Abrus</taxon>
    </lineage>
</organism>
<protein>
    <submittedName>
        <fullName evidence="12">Uncharacterized protein LOC113848008 isoform X1</fullName>
    </submittedName>
</protein>